<keyword evidence="3" id="KW-1185">Reference proteome</keyword>
<sequence length="75" mass="8373">MFTGLPALSYEQQQQAVERIQQLMAEGMSSGEAIGTVAAEIRENHTGGHVAVMFDEDEEDYMGDNNHDEEEPEEE</sequence>
<evidence type="ECO:0000313" key="3">
    <source>
        <dbReference type="Proteomes" id="UP001058553"/>
    </source>
</evidence>
<dbReference type="Pfam" id="PF03701">
    <property type="entry name" value="UPF0181"/>
    <property type="match status" value="1"/>
</dbReference>
<dbReference type="InterPro" id="IPR005371">
    <property type="entry name" value="UPF0181"/>
</dbReference>
<proteinExistence type="inferred from homology"/>
<dbReference type="NCBIfam" id="NF003476">
    <property type="entry name" value="PRK05114.1"/>
    <property type="match status" value="1"/>
</dbReference>
<dbReference type="HAMAP" id="MF_00507">
    <property type="entry name" value="UPF0181"/>
    <property type="match status" value="1"/>
</dbReference>
<dbReference type="EMBL" id="CP103445">
    <property type="protein sequence ID" value="UWS34935.1"/>
    <property type="molecule type" value="Genomic_DNA"/>
</dbReference>
<protein>
    <recommendedName>
        <fullName evidence="1">UPF0181 protein NYP84_07260</fullName>
    </recommendedName>
</protein>
<evidence type="ECO:0000256" key="1">
    <source>
        <dbReference type="HAMAP-Rule" id="MF_00507"/>
    </source>
</evidence>
<name>A0ABY5XC07_ERWPY</name>
<accession>A0ABY5XC07</accession>
<gene>
    <name evidence="2" type="ORF">NYP84_07260</name>
</gene>
<dbReference type="GeneID" id="92237232"/>
<organism evidence="2 3">
    <name type="scientific">Erwinia pyrifoliae</name>
    <dbReference type="NCBI Taxonomy" id="79967"/>
    <lineage>
        <taxon>Bacteria</taxon>
        <taxon>Pseudomonadati</taxon>
        <taxon>Pseudomonadota</taxon>
        <taxon>Gammaproteobacteria</taxon>
        <taxon>Enterobacterales</taxon>
        <taxon>Erwiniaceae</taxon>
        <taxon>Erwinia</taxon>
    </lineage>
</organism>
<dbReference type="Proteomes" id="UP001058553">
    <property type="component" value="Chromosome"/>
</dbReference>
<dbReference type="RefSeq" id="WP_012667916.1">
    <property type="nucleotide sequence ID" value="NZ_CP023567.1"/>
</dbReference>
<comment type="similarity">
    <text evidence="1">Belongs to the UPF0181 family.</text>
</comment>
<reference evidence="2" key="1">
    <citation type="submission" date="2022-07" db="EMBL/GenBank/DDBJ databases">
        <title>Genetic diversity of Erwinia pyrifoliae.</title>
        <authorList>
            <person name="Park D.S."/>
            <person name="Ham H."/>
        </authorList>
    </citation>
    <scope>NUCLEOTIDE SEQUENCE</scope>
    <source>
        <strain evidence="2">CP201486</strain>
    </source>
</reference>
<evidence type="ECO:0000313" key="2">
    <source>
        <dbReference type="EMBL" id="UWS34935.1"/>
    </source>
</evidence>